<feature type="transmembrane region" description="Helical" evidence="1">
    <location>
        <begin position="113"/>
        <end position="133"/>
    </location>
</feature>
<name>A0A4Q8QLM0_9FLAO</name>
<evidence type="ECO:0008006" key="4">
    <source>
        <dbReference type="Google" id="ProtNLM"/>
    </source>
</evidence>
<comment type="caution">
    <text evidence="2">The sequence shown here is derived from an EMBL/GenBank/DDBJ whole genome shotgun (WGS) entry which is preliminary data.</text>
</comment>
<organism evidence="2 3">
    <name type="scientific">Flagellimonas allohymeniacidonis</name>
    <dbReference type="NCBI Taxonomy" id="2517819"/>
    <lineage>
        <taxon>Bacteria</taxon>
        <taxon>Pseudomonadati</taxon>
        <taxon>Bacteroidota</taxon>
        <taxon>Flavobacteriia</taxon>
        <taxon>Flavobacteriales</taxon>
        <taxon>Flavobacteriaceae</taxon>
        <taxon>Flagellimonas</taxon>
    </lineage>
</organism>
<feature type="transmembrane region" description="Helical" evidence="1">
    <location>
        <begin position="82"/>
        <end position="101"/>
    </location>
</feature>
<proteinExistence type="predicted"/>
<evidence type="ECO:0000313" key="2">
    <source>
        <dbReference type="EMBL" id="TAI49166.1"/>
    </source>
</evidence>
<accession>A0A4Q8QLM0</accession>
<keyword evidence="1" id="KW-0812">Transmembrane</keyword>
<dbReference type="RefSeq" id="WP_130610553.1">
    <property type="nucleotide sequence ID" value="NZ_SGIU01000001.1"/>
</dbReference>
<dbReference type="AlphaFoldDB" id="A0A4Q8QLM0"/>
<keyword evidence="1" id="KW-1133">Transmembrane helix</keyword>
<evidence type="ECO:0000313" key="3">
    <source>
        <dbReference type="Proteomes" id="UP000291981"/>
    </source>
</evidence>
<sequence length="150" mass="17439">MKSFIQTLVHKHPRLGVTPLRLFFMRGLYFITFIGLAFQSWEYLIFPGEPLDYITGVTFSFWATYATLMGLGIRYPLKMLPLLYLQLAYKATWAILVYFPLKSEGLLTPEASYFYSVCLTAIVLDVLIIPWSYTYKTYIQGFLNIKSQKT</sequence>
<reference evidence="2 3" key="1">
    <citation type="submission" date="2019-02" db="EMBL/GenBank/DDBJ databases">
        <title>Draft genome sequence of Muricauda sp. 176CP4-71.</title>
        <authorList>
            <person name="Park J.-S."/>
        </authorList>
    </citation>
    <scope>NUCLEOTIDE SEQUENCE [LARGE SCALE GENOMIC DNA]</scope>
    <source>
        <strain evidence="2 3">176CP4-71</strain>
    </source>
</reference>
<feature type="transmembrane region" description="Helical" evidence="1">
    <location>
        <begin position="20"/>
        <end position="41"/>
    </location>
</feature>
<feature type="transmembrane region" description="Helical" evidence="1">
    <location>
        <begin position="53"/>
        <end position="75"/>
    </location>
</feature>
<evidence type="ECO:0000256" key="1">
    <source>
        <dbReference type="SAM" id="Phobius"/>
    </source>
</evidence>
<keyword evidence="1" id="KW-0472">Membrane</keyword>
<keyword evidence="3" id="KW-1185">Reference proteome</keyword>
<dbReference type="Proteomes" id="UP000291981">
    <property type="component" value="Unassembled WGS sequence"/>
</dbReference>
<gene>
    <name evidence="2" type="ORF">EW142_05045</name>
</gene>
<dbReference type="OrthoDB" id="5998965at2"/>
<dbReference type="EMBL" id="SGIU01000001">
    <property type="protein sequence ID" value="TAI49166.1"/>
    <property type="molecule type" value="Genomic_DNA"/>
</dbReference>
<protein>
    <recommendedName>
        <fullName evidence="4">DoxX family protein</fullName>
    </recommendedName>
</protein>